<dbReference type="Gene3D" id="3.10.450.50">
    <property type="match status" value="1"/>
</dbReference>
<protein>
    <submittedName>
        <fullName evidence="2">DUF4440 domain-containing protein</fullName>
    </submittedName>
</protein>
<dbReference type="Pfam" id="PF13474">
    <property type="entry name" value="SnoaL_3"/>
    <property type="match status" value="1"/>
</dbReference>
<evidence type="ECO:0000313" key="3">
    <source>
        <dbReference type="Proteomes" id="UP000470470"/>
    </source>
</evidence>
<evidence type="ECO:0000259" key="1">
    <source>
        <dbReference type="Pfam" id="PF13474"/>
    </source>
</evidence>
<comment type="caution">
    <text evidence="2">The sequence shown here is derived from an EMBL/GenBank/DDBJ whole genome shotgun (WGS) entry which is preliminary data.</text>
</comment>
<dbReference type="InterPro" id="IPR037401">
    <property type="entry name" value="SnoaL-like"/>
</dbReference>
<keyword evidence="3" id="KW-1185">Reference proteome</keyword>
<organism evidence="2 3">
    <name type="scientific">Goekera deserti</name>
    <dbReference type="NCBI Taxonomy" id="2497753"/>
    <lineage>
        <taxon>Bacteria</taxon>
        <taxon>Bacillati</taxon>
        <taxon>Actinomycetota</taxon>
        <taxon>Actinomycetes</taxon>
        <taxon>Geodermatophilales</taxon>
        <taxon>Geodermatophilaceae</taxon>
        <taxon>Goekera</taxon>
    </lineage>
</organism>
<gene>
    <name evidence="2" type="ORF">G1H19_09895</name>
</gene>
<dbReference type="Proteomes" id="UP000470470">
    <property type="component" value="Unassembled WGS sequence"/>
</dbReference>
<dbReference type="InterPro" id="IPR032710">
    <property type="entry name" value="NTF2-like_dom_sf"/>
</dbReference>
<feature type="domain" description="SnoaL-like" evidence="1">
    <location>
        <begin position="14"/>
        <end position="136"/>
    </location>
</feature>
<name>A0A7K3WCW0_9ACTN</name>
<proteinExistence type="predicted"/>
<reference evidence="2 3" key="1">
    <citation type="submission" date="2020-02" db="EMBL/GenBank/DDBJ databases">
        <title>The whole genome sequence of CPCC 205119.</title>
        <authorList>
            <person name="Jiang Z."/>
        </authorList>
    </citation>
    <scope>NUCLEOTIDE SEQUENCE [LARGE SCALE GENOMIC DNA]</scope>
    <source>
        <strain evidence="2 3">CPCC 205119</strain>
    </source>
</reference>
<sequence>MSSPTTMSEDEVAVRALVERRANALRTKSAVQTMATQTADYVQYPLVGVLEYAGETAMTEADFDAVFAGMDGPVSYETHDLHVTMADRVAVTRSLSRISATMVTGDVMQMWFRKTLVLEKVDGTWLISHEHESVPIAGDGTGAAATGLAP</sequence>
<accession>A0A7K3WCW0</accession>
<evidence type="ECO:0000313" key="2">
    <source>
        <dbReference type="EMBL" id="NEL54311.1"/>
    </source>
</evidence>
<dbReference type="EMBL" id="JAAGWK010000011">
    <property type="protein sequence ID" value="NEL54311.1"/>
    <property type="molecule type" value="Genomic_DNA"/>
</dbReference>
<dbReference type="AlphaFoldDB" id="A0A7K3WCW0"/>
<dbReference type="SUPFAM" id="SSF54427">
    <property type="entry name" value="NTF2-like"/>
    <property type="match status" value="1"/>
</dbReference>
<dbReference type="RefSeq" id="WP_152727647.1">
    <property type="nucleotide sequence ID" value="NZ_JAABOZ010000001.1"/>
</dbReference>